<feature type="transmembrane region" description="Helical" evidence="2">
    <location>
        <begin position="109"/>
        <end position="130"/>
    </location>
</feature>
<evidence type="ECO:0000313" key="4">
    <source>
        <dbReference type="Proteomes" id="UP000824300"/>
    </source>
</evidence>
<dbReference type="EMBL" id="CP081296">
    <property type="protein sequence ID" value="QZD91904.1"/>
    <property type="molecule type" value="Genomic_DNA"/>
</dbReference>
<keyword evidence="4" id="KW-1185">Reference proteome</keyword>
<protein>
    <submittedName>
        <fullName evidence="3">Uncharacterized protein</fullName>
    </submittedName>
</protein>
<feature type="compositionally biased region" description="Pro residues" evidence="1">
    <location>
        <begin position="202"/>
        <end position="213"/>
    </location>
</feature>
<reference evidence="3 4" key="1">
    <citation type="submission" date="2021-08" db="EMBL/GenBank/DDBJ databases">
        <title>Comparative Genomics Analysis of the Genus Qipengyuania Reveals Extensive Genetic Diversity and Metabolic Versatility, Including the Description of Fifteen Novel Species.</title>
        <authorList>
            <person name="Liu Y."/>
        </authorList>
    </citation>
    <scope>NUCLEOTIDE SEQUENCE [LARGE SCALE GENOMIC DNA]</scope>
    <source>
        <strain evidence="3 4">1NDW3</strain>
    </source>
</reference>
<feature type="transmembrane region" description="Helical" evidence="2">
    <location>
        <begin position="150"/>
        <end position="174"/>
    </location>
</feature>
<keyword evidence="2" id="KW-1133">Transmembrane helix</keyword>
<evidence type="ECO:0000256" key="2">
    <source>
        <dbReference type="SAM" id="Phobius"/>
    </source>
</evidence>
<organism evidence="3 4">
    <name type="scientific">Qipengyuania xiapuensis</name>
    <dbReference type="NCBI Taxonomy" id="2867236"/>
    <lineage>
        <taxon>Bacteria</taxon>
        <taxon>Pseudomonadati</taxon>
        <taxon>Pseudomonadota</taxon>
        <taxon>Alphaproteobacteria</taxon>
        <taxon>Sphingomonadales</taxon>
        <taxon>Erythrobacteraceae</taxon>
        <taxon>Qipengyuania</taxon>
    </lineage>
</organism>
<evidence type="ECO:0000256" key="1">
    <source>
        <dbReference type="SAM" id="MobiDB-lite"/>
    </source>
</evidence>
<sequence>MKEVIRQHWATFYRYDTGVKTAVWPRYVLLAVIAILATIFARGGIKDFGASAISVLSIFVGFSFALLFFIVDEKSKSPVELDEGSGALADGELEEEVKNDKLIRLRREIFYNLSYFNFVSFVAVVFLLGHSFSISKGLIGVFGIELEAAFFTYVAPVGMALAFFFVFDALASFYRVVRRITFYFTETYGEGVGNQPDSPTATNPPEPASPPAP</sequence>
<feature type="region of interest" description="Disordered" evidence="1">
    <location>
        <begin position="193"/>
        <end position="213"/>
    </location>
</feature>
<proteinExistence type="predicted"/>
<dbReference type="RefSeq" id="WP_221427608.1">
    <property type="nucleotide sequence ID" value="NZ_CP081296.1"/>
</dbReference>
<evidence type="ECO:0000313" key="3">
    <source>
        <dbReference type="EMBL" id="QZD91904.1"/>
    </source>
</evidence>
<keyword evidence="2" id="KW-0472">Membrane</keyword>
<name>A0ABX8ZVN2_9SPHN</name>
<accession>A0ABX8ZVN2</accession>
<dbReference type="Proteomes" id="UP000824300">
    <property type="component" value="Chromosome"/>
</dbReference>
<feature type="transmembrane region" description="Helical" evidence="2">
    <location>
        <begin position="27"/>
        <end position="45"/>
    </location>
</feature>
<gene>
    <name evidence="3" type="ORF">K3162_10115</name>
</gene>
<feature type="transmembrane region" description="Helical" evidence="2">
    <location>
        <begin position="51"/>
        <end position="71"/>
    </location>
</feature>
<keyword evidence="2" id="KW-0812">Transmembrane</keyword>